<feature type="region of interest" description="Disordered" evidence="1">
    <location>
        <begin position="110"/>
        <end position="186"/>
    </location>
</feature>
<name>A0ABU5TV82_9CYAN</name>
<dbReference type="Proteomes" id="UP001301728">
    <property type="component" value="Unassembled WGS sequence"/>
</dbReference>
<evidence type="ECO:0000313" key="2">
    <source>
        <dbReference type="EMBL" id="MEA5517873.1"/>
    </source>
</evidence>
<keyword evidence="3" id="KW-1185">Reference proteome</keyword>
<comment type="caution">
    <text evidence="2">The sequence shown here is derived from an EMBL/GenBank/DDBJ whole genome shotgun (WGS) entry which is preliminary data.</text>
</comment>
<gene>
    <name evidence="2" type="ORF">VB854_02790</name>
</gene>
<dbReference type="EMBL" id="JAYGHT010000004">
    <property type="protein sequence ID" value="MEA5517873.1"/>
    <property type="molecule type" value="Genomic_DNA"/>
</dbReference>
<accession>A0ABU5TV82</accession>
<reference evidence="2 3" key="1">
    <citation type="submission" date="2023-12" db="EMBL/GenBank/DDBJ databases">
        <title>Baltic Sea Cyanobacteria.</title>
        <authorList>
            <person name="Delbaje E."/>
            <person name="Fewer D.P."/>
            <person name="Shishido T.K."/>
        </authorList>
    </citation>
    <scope>NUCLEOTIDE SEQUENCE [LARGE SCALE GENOMIC DNA]</scope>
    <source>
        <strain evidence="2 3">CCNP 1315</strain>
    </source>
</reference>
<protein>
    <submittedName>
        <fullName evidence="2">Uncharacterized protein</fullName>
    </submittedName>
</protein>
<evidence type="ECO:0000256" key="1">
    <source>
        <dbReference type="SAM" id="MobiDB-lite"/>
    </source>
</evidence>
<dbReference type="RefSeq" id="WP_323274818.1">
    <property type="nucleotide sequence ID" value="NZ_JAYGHT010000004.1"/>
</dbReference>
<sequence>MDTQELLALTEREGIKSVMETQELLARTEWEGIKPVKILAVATYYEPGKPKKVFVLGKWCPVVGVGGANGSANGGANGSVNGSANGSANGGANGGYSEKKGTQEPISTFSTAQERREEKQPVNSTFSTAQERREEKQPVNSTFSTAQERREEKQPVNSQAKGKETGKSLPARPPEASEYPKKAVSKNSKNIISAKTENKVETKETQEQISAKVETKDTQEQISALEKYISNIHTAIANKADADIKRFIYFFEEAKGLVNQASALTVTKIQDTDKFIQHCFQNLTIALDVLNWINQVVNEVWNRYWRERVLAIIKGQKVFEPAKAKEIVFQLKQAYPKETSRQIANRLIAEKSFFATISGLIPDIELVPGLVKVSLFDTLALLDELIDQIAFSYGYNTIDDGDELAIMSISFSAEVLISFGWDFLMEHGAKIPTWGIKAGINLAMFLLVGYTTCEYYEYKLKMEKTILEDELALEELKTKVIAQAEELAAKEAVLEAEVIEAVEIKKEVEAIEGQKL</sequence>
<evidence type="ECO:0000313" key="3">
    <source>
        <dbReference type="Proteomes" id="UP001301728"/>
    </source>
</evidence>
<organism evidence="2 3">
    <name type="scientific">Limnoraphis robusta CCNP1315</name>
    <dbReference type="NCBI Taxonomy" id="3110306"/>
    <lineage>
        <taxon>Bacteria</taxon>
        <taxon>Bacillati</taxon>
        <taxon>Cyanobacteriota</taxon>
        <taxon>Cyanophyceae</taxon>
        <taxon>Oscillatoriophycideae</taxon>
        <taxon>Oscillatoriales</taxon>
        <taxon>Sirenicapillariaceae</taxon>
        <taxon>Limnoraphis</taxon>
    </lineage>
</organism>
<proteinExistence type="predicted"/>